<keyword evidence="4 8" id="KW-0235">DNA replication</keyword>
<dbReference type="GO" id="GO:0003688">
    <property type="term" value="F:DNA replication origin binding"/>
    <property type="evidence" value="ECO:0007669"/>
    <property type="project" value="TreeGrafter"/>
</dbReference>
<evidence type="ECO:0000256" key="7">
    <source>
        <dbReference type="ARBA" id="ARBA00046777"/>
    </source>
</evidence>
<keyword evidence="6 8" id="KW-0539">Nucleus</keyword>
<dbReference type="SMART" id="SM00382">
    <property type="entry name" value="AAA"/>
    <property type="match status" value="1"/>
</dbReference>
<dbReference type="Pfam" id="PF00004">
    <property type="entry name" value="AAA"/>
    <property type="match status" value="1"/>
</dbReference>
<dbReference type="GO" id="GO:0005524">
    <property type="term" value="F:ATP binding"/>
    <property type="evidence" value="ECO:0007669"/>
    <property type="project" value="InterPro"/>
</dbReference>
<comment type="function">
    <text evidence="8">Component of the origin recognition complex (ORC) that binds origins of replication.</text>
</comment>
<sequence>MDFNEAREFLKKRLLKDKTTLYGFEEEKEQIKNLFVRTAKHSESNSAILIGPKKSGKSTLLNSVLFDLVQDNVFVSNTLVIYLNGLIHIDDRLALKSTTVQMNLEKEVEGKTFSSFSENLSFLLSCLKAGKDLQRLIFIIDEIDLFCTHHNQTLLYNLFDVAQSAQTPICVLGITSRLDVIELLEKRVKSRFSHRQIFMLPDSENLQGFANIFRSLLLLPSTKESNIISQKFVNIPQKVYKQYKIPFLRKHFDPKEFSFSKKYINEWNKMIEQLTSKKKVLNVLEILYSTNASLGPLKRFLYEILSTDEAKINENDISKTVEHLYFEDDKVKLINGLSVLEICLLISIKHHSEIYDNDPFNFEIILTRYNKFSFKSSTMQSIDREVVLKAFENLKYQEFIAAIGHESKMQKEYQMHKLLILPDHIERALQKYHNLPTEIDHWSKSCII</sequence>
<feature type="domain" description="AAA+ ATPase" evidence="9">
    <location>
        <begin position="43"/>
        <end position="202"/>
    </location>
</feature>
<dbReference type="OrthoDB" id="343623at2759"/>
<dbReference type="InterPro" id="IPR003593">
    <property type="entry name" value="AAA+_ATPase"/>
</dbReference>
<dbReference type="InterPro" id="IPR003959">
    <property type="entry name" value="ATPase_AAA_core"/>
</dbReference>
<evidence type="ECO:0000256" key="4">
    <source>
        <dbReference type="ARBA" id="ARBA00022705"/>
    </source>
</evidence>
<dbReference type="PANTHER" id="PTHR12087">
    <property type="entry name" value="ORIGIN RECOGNITION COMPLEX SUBUNIT 4"/>
    <property type="match status" value="1"/>
</dbReference>
<evidence type="ECO:0000259" key="9">
    <source>
        <dbReference type="SMART" id="SM00382"/>
    </source>
</evidence>
<evidence type="ECO:0000256" key="8">
    <source>
        <dbReference type="PIRNR" id="PIRNR007858"/>
    </source>
</evidence>
<protein>
    <recommendedName>
        <fullName evidence="3 8">Origin recognition complex subunit 4</fullName>
    </recommendedName>
</protein>
<reference evidence="10" key="2">
    <citation type="submission" date="2022-10" db="EMBL/GenBank/DDBJ databases">
        <authorList>
            <consortium name="ENA_rothamsted_submissions"/>
            <consortium name="culmorum"/>
            <person name="King R."/>
        </authorList>
    </citation>
    <scope>NUCLEOTIDE SEQUENCE</scope>
</reference>
<dbReference type="InterPro" id="IPR027417">
    <property type="entry name" value="P-loop_NTPase"/>
</dbReference>
<evidence type="ECO:0000313" key="11">
    <source>
        <dbReference type="Proteomes" id="UP001153620"/>
    </source>
</evidence>
<dbReference type="EMBL" id="OU895877">
    <property type="protein sequence ID" value="CAG9799307.1"/>
    <property type="molecule type" value="Genomic_DNA"/>
</dbReference>
<evidence type="ECO:0000256" key="5">
    <source>
        <dbReference type="ARBA" id="ARBA00023125"/>
    </source>
</evidence>
<evidence type="ECO:0000256" key="2">
    <source>
        <dbReference type="ARBA" id="ARBA00005334"/>
    </source>
</evidence>
<dbReference type="PIRSF" id="PIRSF007858">
    <property type="entry name" value="ORC4"/>
    <property type="match status" value="1"/>
</dbReference>
<dbReference type="GO" id="GO:0006270">
    <property type="term" value="P:DNA replication initiation"/>
    <property type="evidence" value="ECO:0007669"/>
    <property type="project" value="TreeGrafter"/>
</dbReference>
<dbReference type="Proteomes" id="UP001153620">
    <property type="component" value="Chromosome 1"/>
</dbReference>
<keyword evidence="5 8" id="KW-0238">DNA-binding</keyword>
<organism evidence="10 11">
    <name type="scientific">Chironomus riparius</name>
    <dbReference type="NCBI Taxonomy" id="315576"/>
    <lineage>
        <taxon>Eukaryota</taxon>
        <taxon>Metazoa</taxon>
        <taxon>Ecdysozoa</taxon>
        <taxon>Arthropoda</taxon>
        <taxon>Hexapoda</taxon>
        <taxon>Insecta</taxon>
        <taxon>Pterygota</taxon>
        <taxon>Neoptera</taxon>
        <taxon>Endopterygota</taxon>
        <taxon>Diptera</taxon>
        <taxon>Nematocera</taxon>
        <taxon>Chironomoidea</taxon>
        <taxon>Chironomidae</taxon>
        <taxon>Chironominae</taxon>
        <taxon>Chironomus</taxon>
    </lineage>
</organism>
<keyword evidence="11" id="KW-1185">Reference proteome</keyword>
<comment type="similarity">
    <text evidence="2 8">Belongs to the ORC4 family.</text>
</comment>
<dbReference type="Gene3D" id="3.40.50.300">
    <property type="entry name" value="P-loop containing nucleotide triphosphate hydrolases"/>
    <property type="match status" value="1"/>
</dbReference>
<dbReference type="GO" id="GO:0005664">
    <property type="term" value="C:nuclear origin of replication recognition complex"/>
    <property type="evidence" value="ECO:0007669"/>
    <property type="project" value="TreeGrafter"/>
</dbReference>
<accession>A0A9N9RJJ0</accession>
<comment type="subunit">
    <text evidence="7">Component of ORC, a complex composed of at least 6 subunits: ORC1, ORC2, ORC3, ORC4, ORC5 and ORC6. ORC is regulated in a cell-cycle dependent manner. It is sequentially assembled at the exit from anaphase of mitosis and disassembled as cells enter S phase. Interacts with DBF4. Interacts with POLQ.</text>
</comment>
<dbReference type="InterPro" id="IPR032705">
    <property type="entry name" value="ORC4_C"/>
</dbReference>
<gene>
    <name evidence="10" type="ORF">CHIRRI_LOCUS2276</name>
</gene>
<dbReference type="Pfam" id="PF14629">
    <property type="entry name" value="ORC4_C"/>
    <property type="match status" value="1"/>
</dbReference>
<evidence type="ECO:0000256" key="1">
    <source>
        <dbReference type="ARBA" id="ARBA00004123"/>
    </source>
</evidence>
<reference evidence="10" key="1">
    <citation type="submission" date="2022-01" db="EMBL/GenBank/DDBJ databases">
        <authorList>
            <person name="King R."/>
        </authorList>
    </citation>
    <scope>NUCLEOTIDE SEQUENCE</scope>
</reference>
<proteinExistence type="inferred from homology"/>
<dbReference type="GO" id="GO:0016887">
    <property type="term" value="F:ATP hydrolysis activity"/>
    <property type="evidence" value="ECO:0007669"/>
    <property type="project" value="InterPro"/>
</dbReference>
<name>A0A9N9RJJ0_9DIPT</name>
<evidence type="ECO:0000256" key="3">
    <source>
        <dbReference type="ARBA" id="ARBA00019083"/>
    </source>
</evidence>
<dbReference type="SUPFAM" id="SSF52540">
    <property type="entry name" value="P-loop containing nucleoside triphosphate hydrolases"/>
    <property type="match status" value="1"/>
</dbReference>
<dbReference type="AlphaFoldDB" id="A0A9N9RJJ0"/>
<evidence type="ECO:0000256" key="6">
    <source>
        <dbReference type="ARBA" id="ARBA00023242"/>
    </source>
</evidence>
<dbReference type="InterPro" id="IPR016527">
    <property type="entry name" value="ORC4"/>
</dbReference>
<evidence type="ECO:0000313" key="10">
    <source>
        <dbReference type="EMBL" id="CAG9799307.1"/>
    </source>
</evidence>
<dbReference type="PANTHER" id="PTHR12087:SF0">
    <property type="entry name" value="ORIGIN RECOGNITION COMPLEX SUBUNIT 4"/>
    <property type="match status" value="1"/>
</dbReference>
<comment type="subcellular location">
    <subcellularLocation>
        <location evidence="1 8">Nucleus</location>
    </subcellularLocation>
</comment>